<reference evidence="4 5" key="1">
    <citation type="submission" date="2018-03" db="EMBL/GenBank/DDBJ databases">
        <authorList>
            <person name="Keele B.F."/>
        </authorList>
    </citation>
    <scope>NUCLEOTIDE SEQUENCE [LARGE SCALE GENOMIC DNA]</scope>
    <source>
        <strain evidence="4 5">IB-3</strain>
    </source>
</reference>
<evidence type="ECO:0000313" key="5">
    <source>
        <dbReference type="Proteomes" id="UP000244867"/>
    </source>
</evidence>
<dbReference type="InterPro" id="IPR000182">
    <property type="entry name" value="GNAT_dom"/>
</dbReference>
<evidence type="ECO:0000313" key="4">
    <source>
        <dbReference type="EMBL" id="PUA79586.1"/>
    </source>
</evidence>
<dbReference type="AlphaFoldDB" id="A0A2R7YU26"/>
<organism evidence="4 5">
    <name type="scientific">Nocardioides currus</name>
    <dbReference type="NCBI Taxonomy" id="2133958"/>
    <lineage>
        <taxon>Bacteria</taxon>
        <taxon>Bacillati</taxon>
        <taxon>Actinomycetota</taxon>
        <taxon>Actinomycetes</taxon>
        <taxon>Propionibacteriales</taxon>
        <taxon>Nocardioidaceae</taxon>
        <taxon>Nocardioides</taxon>
    </lineage>
</organism>
<dbReference type="PROSITE" id="PS51186">
    <property type="entry name" value="GNAT"/>
    <property type="match status" value="2"/>
</dbReference>
<protein>
    <recommendedName>
        <fullName evidence="3">N-acetyltransferase domain-containing protein</fullName>
    </recommendedName>
</protein>
<dbReference type="Gene3D" id="3.40.630.30">
    <property type="match status" value="1"/>
</dbReference>
<dbReference type="RefSeq" id="WP_108345809.1">
    <property type="nucleotide sequence ID" value="NZ_PYXZ01000009.1"/>
</dbReference>
<evidence type="ECO:0000256" key="2">
    <source>
        <dbReference type="ARBA" id="ARBA00023315"/>
    </source>
</evidence>
<feature type="domain" description="N-acetyltransferase" evidence="3">
    <location>
        <begin position="164"/>
        <end position="321"/>
    </location>
</feature>
<dbReference type="CDD" id="cd04301">
    <property type="entry name" value="NAT_SF"/>
    <property type="match status" value="2"/>
</dbReference>
<dbReference type="Pfam" id="PF00583">
    <property type="entry name" value="Acetyltransf_1"/>
    <property type="match status" value="1"/>
</dbReference>
<comment type="caution">
    <text evidence="4">The sequence shown here is derived from an EMBL/GenBank/DDBJ whole genome shotgun (WGS) entry which is preliminary data.</text>
</comment>
<accession>A0A2R7YU26</accession>
<dbReference type="OrthoDB" id="9799092at2"/>
<dbReference type="InterPro" id="IPR016181">
    <property type="entry name" value="Acyl_CoA_acyltransferase"/>
</dbReference>
<dbReference type="PANTHER" id="PTHR43877">
    <property type="entry name" value="AMINOALKYLPHOSPHONATE N-ACETYLTRANSFERASE-RELATED-RELATED"/>
    <property type="match status" value="1"/>
</dbReference>
<keyword evidence="5" id="KW-1185">Reference proteome</keyword>
<dbReference type="EMBL" id="PYXZ01000009">
    <property type="protein sequence ID" value="PUA79586.1"/>
    <property type="molecule type" value="Genomic_DNA"/>
</dbReference>
<keyword evidence="2" id="KW-0012">Acyltransferase</keyword>
<evidence type="ECO:0000259" key="3">
    <source>
        <dbReference type="PROSITE" id="PS51186"/>
    </source>
</evidence>
<evidence type="ECO:0000256" key="1">
    <source>
        <dbReference type="ARBA" id="ARBA00022679"/>
    </source>
</evidence>
<gene>
    <name evidence="4" type="ORF">C7S10_17825</name>
</gene>
<dbReference type="GO" id="GO:0016747">
    <property type="term" value="F:acyltransferase activity, transferring groups other than amino-acyl groups"/>
    <property type="evidence" value="ECO:0007669"/>
    <property type="project" value="InterPro"/>
</dbReference>
<name>A0A2R7YU26_9ACTN</name>
<dbReference type="InterPro" id="IPR050832">
    <property type="entry name" value="Bact_Acetyltransf"/>
</dbReference>
<dbReference type="Proteomes" id="UP000244867">
    <property type="component" value="Unassembled WGS sequence"/>
</dbReference>
<proteinExistence type="predicted"/>
<keyword evidence="1" id="KW-0808">Transferase</keyword>
<sequence length="321" mass="35074">MTLTTRALTTEDAEDLAALLTRISVDHPIGFELSTPEVRELMSDYPRMVLDGGWVDGDLVAFTVLLPSPADQGVHPVWQIGDVDPARLGEGIGTAMLGRAIEAAHSVHATEAPQTALRLTVRALAGRDDQVALLVAHGLVAGRHNFMMFSDLTDVPAPVLPDDLALETFAPAQADELRRAHDEAFRDYPDHTATDETHWHAFMVKAAHARHEQSFVLRDPAADGRVAAYVFVHEYENAPSGEGGREAYVAYVGTLAPYRRRGLATHLLAHTLRACRDAGFDTSSLDVDTENPTGALGIYERAGYAVRHRQDDYVLREEPLA</sequence>
<feature type="domain" description="N-acetyltransferase" evidence="3">
    <location>
        <begin position="3"/>
        <end position="153"/>
    </location>
</feature>
<dbReference type="SUPFAM" id="SSF55729">
    <property type="entry name" value="Acyl-CoA N-acyltransferases (Nat)"/>
    <property type="match status" value="2"/>
</dbReference>